<proteinExistence type="predicted"/>
<evidence type="ECO:0000313" key="6">
    <source>
        <dbReference type="Proteomes" id="UP001305414"/>
    </source>
</evidence>
<keyword evidence="2" id="KW-0472">Membrane</keyword>
<dbReference type="InterPro" id="IPR058525">
    <property type="entry name" value="DUF8212"/>
</dbReference>
<dbReference type="InterPro" id="IPR010730">
    <property type="entry name" value="HET"/>
</dbReference>
<sequence>MRLINVKTFKLEEFLDYQTPQYAILSHTWGEDNEELTFRNVEEGEIDKPGVGSVKFRGCCRQAATDSLEYAWIDTCCIDKTNLVELSEAINSMFRWYMRASVCYAYLSDIPGDDNPQKPGSKFRTSRWFRRGWTLQELLAPKRLRFYDSEWRSLGTKGDMCTAIEEITGIPRSFLKGITDLHTASIAQRMSWAAQRKTKRKEDLAYCLLGIFNVAMPMIYGEGGNQAFFRLQERIMKTTRDDSILAWGLSDDETPASDSGQVTPGRILAAAPSDFAHSGKIVSREQSSTSSHSLDISGGSLRIYVSLLHTSVDKAMGLLRCGPEHNTQVVGIPLAKMTSGSSDEYVRPRGSHSVLRPIPASDAPPQLIHIKHDSQSTEPQDVNRLHWLYDDGFAEIGLKLVDVAPPSCWDKEGALITSTMKPDDNAAHQILARFRHDEEESRDFVVVLQLKQQDTGLKPQCCVVTCSRRTPLKELGVKLPHLMQKASWGGRASNGPLNLRVALEPDARESVFIIRPEAMPQPPDVTIDATVELQKSDLMLEFERILEEKKQNYVEEEELNQMAQGRRNRLEQIMRERERVEDELRRLEEERRALVEEESDGAQEVHRLSERQAELKER</sequence>
<accession>A0AAN7UNH8</accession>
<dbReference type="PANTHER" id="PTHR10622">
    <property type="entry name" value="HET DOMAIN-CONTAINING PROTEIN"/>
    <property type="match status" value="1"/>
</dbReference>
<dbReference type="Proteomes" id="UP001305414">
    <property type="component" value="Unassembled WGS sequence"/>
</dbReference>
<feature type="transmembrane region" description="Helical" evidence="2">
    <location>
        <begin position="204"/>
        <end position="221"/>
    </location>
</feature>
<feature type="domain" description="Heterokaryon incompatibility" evidence="3">
    <location>
        <begin position="22"/>
        <end position="109"/>
    </location>
</feature>
<evidence type="ECO:0000259" key="4">
    <source>
        <dbReference type="Pfam" id="PF26640"/>
    </source>
</evidence>
<keyword evidence="6" id="KW-1185">Reference proteome</keyword>
<keyword evidence="2" id="KW-0812">Transmembrane</keyword>
<dbReference type="AlphaFoldDB" id="A0AAN7UNH8"/>
<dbReference type="PANTHER" id="PTHR10622:SF10">
    <property type="entry name" value="HET DOMAIN-CONTAINING PROTEIN"/>
    <property type="match status" value="1"/>
</dbReference>
<keyword evidence="2" id="KW-1133">Transmembrane helix</keyword>
<evidence type="ECO:0000256" key="1">
    <source>
        <dbReference type="SAM" id="MobiDB-lite"/>
    </source>
</evidence>
<reference evidence="5 6" key="1">
    <citation type="submission" date="2023-10" db="EMBL/GenBank/DDBJ databases">
        <title>Draft genome sequence of Xylaria bambusicola isolate GMP-LS, the root and basal stem rot pathogen of sugarcane in Indonesia.</title>
        <authorList>
            <person name="Selvaraj P."/>
            <person name="Muralishankar V."/>
            <person name="Muruganantham S."/>
            <person name="Sp S."/>
            <person name="Haryani S."/>
            <person name="Lau K.J.X."/>
            <person name="Naqvi N.I."/>
        </authorList>
    </citation>
    <scope>NUCLEOTIDE SEQUENCE [LARGE SCALE GENOMIC DNA]</scope>
    <source>
        <strain evidence="5">GMP-LS</strain>
    </source>
</reference>
<dbReference type="Pfam" id="PF26640">
    <property type="entry name" value="DUF8212"/>
    <property type="match status" value="1"/>
</dbReference>
<feature type="compositionally biased region" description="Basic and acidic residues" evidence="1">
    <location>
        <begin position="603"/>
        <end position="618"/>
    </location>
</feature>
<comment type="caution">
    <text evidence="5">The sequence shown here is derived from an EMBL/GenBank/DDBJ whole genome shotgun (WGS) entry which is preliminary data.</text>
</comment>
<feature type="domain" description="DUF8212" evidence="4">
    <location>
        <begin position="226"/>
        <end position="282"/>
    </location>
</feature>
<evidence type="ECO:0000259" key="3">
    <source>
        <dbReference type="Pfam" id="PF06985"/>
    </source>
</evidence>
<evidence type="ECO:0000313" key="5">
    <source>
        <dbReference type="EMBL" id="KAK5636115.1"/>
    </source>
</evidence>
<feature type="region of interest" description="Disordered" evidence="1">
    <location>
        <begin position="593"/>
        <end position="618"/>
    </location>
</feature>
<evidence type="ECO:0008006" key="7">
    <source>
        <dbReference type="Google" id="ProtNLM"/>
    </source>
</evidence>
<protein>
    <recommendedName>
        <fullName evidence="7">Heterokaryon incompatibility domain-containing protein</fullName>
    </recommendedName>
</protein>
<organism evidence="5 6">
    <name type="scientific">Xylaria bambusicola</name>
    <dbReference type="NCBI Taxonomy" id="326684"/>
    <lineage>
        <taxon>Eukaryota</taxon>
        <taxon>Fungi</taxon>
        <taxon>Dikarya</taxon>
        <taxon>Ascomycota</taxon>
        <taxon>Pezizomycotina</taxon>
        <taxon>Sordariomycetes</taxon>
        <taxon>Xylariomycetidae</taxon>
        <taxon>Xylariales</taxon>
        <taxon>Xylariaceae</taxon>
        <taxon>Xylaria</taxon>
    </lineage>
</organism>
<dbReference type="EMBL" id="JAWHQM010000062">
    <property type="protein sequence ID" value="KAK5636115.1"/>
    <property type="molecule type" value="Genomic_DNA"/>
</dbReference>
<name>A0AAN7UNH8_9PEZI</name>
<gene>
    <name evidence="5" type="ORF">RRF57_011827</name>
</gene>
<dbReference type="Pfam" id="PF06985">
    <property type="entry name" value="HET"/>
    <property type="match status" value="1"/>
</dbReference>
<evidence type="ECO:0000256" key="2">
    <source>
        <dbReference type="SAM" id="Phobius"/>
    </source>
</evidence>